<comment type="caution">
    <text evidence="3">The sequence shown here is derived from an EMBL/GenBank/DDBJ whole genome shotgun (WGS) entry which is preliminary data.</text>
</comment>
<feature type="domain" description="Shedu protein SduA C-terminal" evidence="1">
    <location>
        <begin position="152"/>
        <end position="312"/>
    </location>
</feature>
<dbReference type="AlphaFoldDB" id="A0A3L8CRC2"/>
<dbReference type="Proteomes" id="UP000282140">
    <property type="component" value="Unassembled WGS sequence"/>
</dbReference>
<evidence type="ECO:0000259" key="1">
    <source>
        <dbReference type="Pfam" id="PF14082"/>
    </source>
</evidence>
<dbReference type="InterPro" id="IPR025359">
    <property type="entry name" value="SduA_C"/>
</dbReference>
<proteinExistence type="predicted"/>
<reference evidence="4 5" key="1">
    <citation type="journal article" date="2018" name="Front. Microbiol.">
        <title>Discovery of Phloeophagus Beetles as a Source of Pseudomonas Strains That Produce Potentially New Bioactive Substances and Description of Pseudomonas bohemica sp. nov.</title>
        <authorList>
            <person name="Saati-Santamaria Z."/>
            <person name="Lopez-Mondejar R."/>
            <person name="Jimenez-Gomez A."/>
            <person name="Diez-Mendez A."/>
            <person name="Vetrovsky T."/>
            <person name="Igual J.M."/>
            <person name="Velazquez E."/>
            <person name="Kolarik M."/>
            <person name="Rivas R."/>
            <person name="Garcia-Fraile P."/>
        </authorList>
    </citation>
    <scope>NUCLEOTIDE SEQUENCE [LARGE SCALE GENOMIC DNA]</scope>
    <source>
        <strain evidence="2 5">A2-NA12</strain>
        <strain evidence="3 4">A2-NA13</strain>
    </source>
</reference>
<name>A0A3L8CRC2_9PSED</name>
<sequence>MDELEKPIQVKVKSRWLRSPHVRAYVMERHGSECSFPGCGIQLYHGDQIFFGQIASIVSAVEHGPRYSISLAGESDTPDNYILLCPNHHAIIDRKPDVYTAEWLREARVEHLNKMRRALSIAGQPSVVMDERETISLTEAVKFWADNKANAVEEFWQVLFQKCPAVLGQLFPRSMFQLGSKCYIGGKSLNNRAGNLVDFVYSSPLTSNAVLMEIKTPVTKLLGRLYRGNAYSISDELSGSCVQVLNYKEQFLKEYHNLSANSTDQAFSAFNPKCVIVIGNISTEIVNPTQMKSFELFRTSVTGVEIVTYDELFEKVQSMLEMLAAES</sequence>
<dbReference type="Proteomes" id="UP000282672">
    <property type="component" value="Unassembled WGS sequence"/>
</dbReference>
<organism evidence="3 4">
    <name type="scientific">Pseudomonas prosekii</name>
    <dbReference type="NCBI Taxonomy" id="1148509"/>
    <lineage>
        <taxon>Bacteria</taxon>
        <taxon>Pseudomonadati</taxon>
        <taxon>Pseudomonadota</taxon>
        <taxon>Gammaproteobacteria</taxon>
        <taxon>Pseudomonadales</taxon>
        <taxon>Pseudomonadaceae</taxon>
        <taxon>Pseudomonas</taxon>
    </lineage>
</organism>
<evidence type="ECO:0000313" key="3">
    <source>
        <dbReference type="EMBL" id="RLU10503.1"/>
    </source>
</evidence>
<evidence type="ECO:0000313" key="4">
    <source>
        <dbReference type="Proteomes" id="UP000282140"/>
    </source>
</evidence>
<accession>A0A3L8CRC2</accession>
<evidence type="ECO:0000313" key="5">
    <source>
        <dbReference type="Proteomes" id="UP000282672"/>
    </source>
</evidence>
<dbReference type="Pfam" id="PF14082">
    <property type="entry name" value="SduA_C"/>
    <property type="match status" value="1"/>
</dbReference>
<keyword evidence="4" id="KW-1185">Reference proteome</keyword>
<dbReference type="RefSeq" id="WP_121733246.1">
    <property type="nucleotide sequence ID" value="NZ_PEGA01000019.1"/>
</dbReference>
<evidence type="ECO:0000313" key="2">
    <source>
        <dbReference type="EMBL" id="RLU07404.1"/>
    </source>
</evidence>
<protein>
    <recommendedName>
        <fullName evidence="1">Shedu protein SduA C-terminal domain-containing protein</fullName>
    </recommendedName>
</protein>
<gene>
    <name evidence="2" type="ORF">CS076_18305</name>
    <name evidence="3" type="ORF">CS078_10320</name>
</gene>
<dbReference type="EMBL" id="PEGB01000003">
    <property type="protein sequence ID" value="RLU10503.1"/>
    <property type="molecule type" value="Genomic_DNA"/>
</dbReference>
<dbReference type="EMBL" id="PEGA01000019">
    <property type="protein sequence ID" value="RLU07404.1"/>
    <property type="molecule type" value="Genomic_DNA"/>
</dbReference>